<dbReference type="FunCoup" id="A0A1S2ZCC8">
    <property type="interactions" value="192"/>
</dbReference>
<dbReference type="Pfam" id="PF22795">
    <property type="entry name" value="DUF4796_N"/>
    <property type="match status" value="1"/>
</dbReference>
<dbReference type="Pfam" id="PF16044">
    <property type="entry name" value="DUF4796_C"/>
    <property type="match status" value="1"/>
</dbReference>
<evidence type="ECO:0000259" key="1">
    <source>
        <dbReference type="Pfam" id="PF16044"/>
    </source>
</evidence>
<dbReference type="Proteomes" id="UP001652624">
    <property type="component" value="Chromosome 21"/>
</dbReference>
<proteinExistence type="predicted"/>
<dbReference type="eggNOG" id="ENOG502R8ZC">
    <property type="taxonomic scope" value="Eukaryota"/>
</dbReference>
<evidence type="ECO:0000313" key="3">
    <source>
        <dbReference type="Proteomes" id="UP001652624"/>
    </source>
</evidence>
<dbReference type="InterPro" id="IPR032016">
    <property type="entry name" value="MKRN2OS-like"/>
</dbReference>
<feature type="domain" description="MKRN2 opposite strand protein-like C-terminal" evidence="1">
    <location>
        <begin position="80"/>
        <end position="234"/>
    </location>
</feature>
<dbReference type="GeneID" id="103108241"/>
<dbReference type="RefSeq" id="XP_007517202.2">
    <property type="nucleotide sequence ID" value="XM_007517140.3"/>
</dbReference>
<feature type="domain" description="MKRN2 opposite strand protein-like N-terminal" evidence="2">
    <location>
        <begin position="43"/>
        <end position="71"/>
    </location>
</feature>
<organism evidence="3 4">
    <name type="scientific">Erinaceus europaeus</name>
    <name type="common">Western European hedgehog</name>
    <dbReference type="NCBI Taxonomy" id="9365"/>
    <lineage>
        <taxon>Eukaryota</taxon>
        <taxon>Metazoa</taxon>
        <taxon>Chordata</taxon>
        <taxon>Craniata</taxon>
        <taxon>Vertebrata</taxon>
        <taxon>Euteleostomi</taxon>
        <taxon>Mammalia</taxon>
        <taxon>Eutheria</taxon>
        <taxon>Laurasiatheria</taxon>
        <taxon>Eulipotyphla</taxon>
        <taxon>Erinaceidae</taxon>
        <taxon>Erinaceinae</taxon>
        <taxon>Erinaceus</taxon>
    </lineage>
</organism>
<reference evidence="4" key="1">
    <citation type="submission" date="2025-08" db="UniProtKB">
        <authorList>
            <consortium name="RefSeq"/>
        </authorList>
    </citation>
    <scope>IDENTIFICATION</scope>
</reference>
<gene>
    <name evidence="4" type="primary">MKRN2OS</name>
</gene>
<dbReference type="InterPro" id="IPR053922">
    <property type="entry name" value="MKRN2OS-like_N"/>
</dbReference>
<evidence type="ECO:0000259" key="2">
    <source>
        <dbReference type="Pfam" id="PF22795"/>
    </source>
</evidence>
<accession>A0A1S2ZCC8</accession>
<dbReference type="PANTHER" id="PTHR33963">
    <property type="entry name" value="MKRN2 OPPOSITE STRAND PROTEIN"/>
    <property type="match status" value="1"/>
</dbReference>
<dbReference type="InterPro" id="IPR053921">
    <property type="entry name" value="MKRN2OS-like_C"/>
</dbReference>
<sequence>MTSLQLSVPAATRSCEKEVSRRILVSWFSVSLEGRAMHEEAGQSLVQFRHCGRDIYCFCVPRCCPLCQQDLGSRKLEEAPVSLSSPFSNGHREPCAFVLRPTYGTFLREYDGRSDLHVGVTNTRGLVYNYTELGVRQELEGWEQSVSVPLLQPSMLALRDQWDRYLDDFSASGTWLPHRYHEETHNCATFALAFINCILATEGWGQLDKGSFTERFLLPRTRRASKYIVLHRAIEEKGFYATEQPPQDSASC</sequence>
<dbReference type="CTD" id="100129480"/>
<dbReference type="AlphaFoldDB" id="A0A1S2ZCC8"/>
<protein>
    <submittedName>
        <fullName evidence="4">MKRN2 opposite strand protein</fullName>
    </submittedName>
</protein>
<dbReference type="InParanoid" id="A0A1S2ZCC8"/>
<name>A0A1S2ZCC8_ERIEU</name>
<dbReference type="PANTHER" id="PTHR33963:SF2">
    <property type="entry name" value="MKRN2 OPPOSITE STRAND PROTEIN"/>
    <property type="match status" value="1"/>
</dbReference>
<keyword evidence="3" id="KW-1185">Reference proteome</keyword>
<evidence type="ECO:0000313" key="4">
    <source>
        <dbReference type="RefSeq" id="XP_007517202.2"/>
    </source>
</evidence>
<dbReference type="OrthoDB" id="10065749at2759"/>